<dbReference type="Gene3D" id="1.10.10.10">
    <property type="entry name" value="Winged helix-like DNA-binding domain superfamily/Winged helix DNA-binding domain"/>
    <property type="match status" value="1"/>
</dbReference>
<protein>
    <submittedName>
        <fullName evidence="6">LysR family transcriptional regulator</fullName>
    </submittedName>
</protein>
<dbReference type="Gene3D" id="3.40.190.290">
    <property type="match status" value="1"/>
</dbReference>
<dbReference type="PROSITE" id="PS50931">
    <property type="entry name" value="HTH_LYSR"/>
    <property type="match status" value="1"/>
</dbReference>
<keyword evidence="4" id="KW-0804">Transcription</keyword>
<dbReference type="OrthoDB" id="9803735at2"/>
<dbReference type="PRINTS" id="PR00039">
    <property type="entry name" value="HTHLYSR"/>
</dbReference>
<evidence type="ECO:0000256" key="1">
    <source>
        <dbReference type="ARBA" id="ARBA00009437"/>
    </source>
</evidence>
<gene>
    <name evidence="6" type="ORF">EDM56_04295</name>
</gene>
<dbReference type="GO" id="GO:0003677">
    <property type="term" value="F:DNA binding"/>
    <property type="evidence" value="ECO:0007669"/>
    <property type="project" value="UniProtKB-KW"/>
</dbReference>
<keyword evidence="7" id="KW-1185">Reference proteome</keyword>
<dbReference type="Pfam" id="PF00126">
    <property type="entry name" value="HTH_1"/>
    <property type="match status" value="1"/>
</dbReference>
<evidence type="ECO:0000256" key="2">
    <source>
        <dbReference type="ARBA" id="ARBA00023015"/>
    </source>
</evidence>
<keyword evidence="3" id="KW-0238">DNA-binding</keyword>
<dbReference type="AlphaFoldDB" id="A0A3M8DWS9"/>
<dbReference type="GO" id="GO:0003700">
    <property type="term" value="F:DNA-binding transcription factor activity"/>
    <property type="evidence" value="ECO:0007669"/>
    <property type="project" value="InterPro"/>
</dbReference>
<evidence type="ECO:0000259" key="5">
    <source>
        <dbReference type="PROSITE" id="PS50931"/>
    </source>
</evidence>
<dbReference type="PANTHER" id="PTHR30419:SF8">
    <property type="entry name" value="NITROGEN ASSIMILATION TRANSCRIPTIONAL ACTIVATOR-RELATED"/>
    <property type="match status" value="1"/>
</dbReference>
<dbReference type="SUPFAM" id="SSF46785">
    <property type="entry name" value="Winged helix' DNA-binding domain"/>
    <property type="match status" value="1"/>
</dbReference>
<dbReference type="CDD" id="cd08438">
    <property type="entry name" value="PBP2_CidR"/>
    <property type="match status" value="1"/>
</dbReference>
<dbReference type="InterPro" id="IPR036390">
    <property type="entry name" value="WH_DNA-bd_sf"/>
</dbReference>
<evidence type="ECO:0000256" key="4">
    <source>
        <dbReference type="ARBA" id="ARBA00023163"/>
    </source>
</evidence>
<comment type="caution">
    <text evidence="6">The sequence shown here is derived from an EMBL/GenBank/DDBJ whole genome shotgun (WGS) entry which is preliminary data.</text>
</comment>
<organism evidence="6 7">
    <name type="scientific">Brevibacillus fluminis</name>
    <dbReference type="NCBI Taxonomy" id="511487"/>
    <lineage>
        <taxon>Bacteria</taxon>
        <taxon>Bacillati</taxon>
        <taxon>Bacillota</taxon>
        <taxon>Bacilli</taxon>
        <taxon>Bacillales</taxon>
        <taxon>Paenibacillaceae</taxon>
        <taxon>Brevibacillus</taxon>
    </lineage>
</organism>
<accession>A0A3M8DWS9</accession>
<feature type="domain" description="HTH lysR-type" evidence="5">
    <location>
        <begin position="1"/>
        <end position="58"/>
    </location>
</feature>
<dbReference type="InterPro" id="IPR000847">
    <property type="entry name" value="LysR_HTH_N"/>
</dbReference>
<dbReference type="RefSeq" id="WP_122916641.1">
    <property type="nucleotide sequence ID" value="NZ_RHHQ01000004.1"/>
</dbReference>
<comment type="similarity">
    <text evidence="1">Belongs to the LysR transcriptional regulatory family.</text>
</comment>
<dbReference type="Pfam" id="PF03466">
    <property type="entry name" value="LysR_substrate"/>
    <property type="match status" value="1"/>
</dbReference>
<reference evidence="6 7" key="1">
    <citation type="submission" date="2018-10" db="EMBL/GenBank/DDBJ databases">
        <title>Phylogenomics of Brevibacillus.</title>
        <authorList>
            <person name="Dunlap C."/>
        </authorList>
    </citation>
    <scope>NUCLEOTIDE SEQUENCE [LARGE SCALE GENOMIC DNA]</scope>
    <source>
        <strain evidence="6 7">JCM 15716</strain>
    </source>
</reference>
<proteinExistence type="inferred from homology"/>
<dbReference type="FunFam" id="1.10.10.10:FF:000001">
    <property type="entry name" value="LysR family transcriptional regulator"/>
    <property type="match status" value="1"/>
</dbReference>
<keyword evidence="2" id="KW-0805">Transcription regulation</keyword>
<dbReference type="InterPro" id="IPR050950">
    <property type="entry name" value="HTH-type_LysR_regulators"/>
</dbReference>
<dbReference type="GO" id="GO:0005829">
    <property type="term" value="C:cytosol"/>
    <property type="evidence" value="ECO:0007669"/>
    <property type="project" value="TreeGrafter"/>
</dbReference>
<evidence type="ECO:0000256" key="3">
    <source>
        <dbReference type="ARBA" id="ARBA00023125"/>
    </source>
</evidence>
<dbReference type="EMBL" id="RHHQ01000004">
    <property type="protein sequence ID" value="RNB91979.1"/>
    <property type="molecule type" value="Genomic_DNA"/>
</dbReference>
<dbReference type="SUPFAM" id="SSF53850">
    <property type="entry name" value="Periplasmic binding protein-like II"/>
    <property type="match status" value="1"/>
</dbReference>
<evidence type="ECO:0000313" key="6">
    <source>
        <dbReference type="EMBL" id="RNB91979.1"/>
    </source>
</evidence>
<dbReference type="Proteomes" id="UP000271031">
    <property type="component" value="Unassembled WGS sequence"/>
</dbReference>
<sequence length="300" mass="34031">MDIRELQYVMELARLRSFTKAAEALHITQPTLSKMIRNLEAELGLVLFSRIGKKIECTDAGRVVVAHALTILDSFQSLTRELDDLTTFTKGTIRIGLPPMVGASFFPTVMSQFRAKYPGLDIHMVEEGSKKLEAEIESGGLDMAVVQMPVNDELFDSHVLVKENLRLIVHPTHPLAQRDEVTLAELADESFVFFSKSFTLHDRIIEECKRVGFTPHVLYESSHWDFIQEMVAVNLGVAFLPETICRSLQPNRVQSVTLVKPAIPWHLAMIWRKNTYLSLAAREWIRFTQSLFNNFGTGTK</sequence>
<dbReference type="PANTHER" id="PTHR30419">
    <property type="entry name" value="HTH-TYPE TRANSCRIPTIONAL REGULATOR YBHD"/>
    <property type="match status" value="1"/>
</dbReference>
<evidence type="ECO:0000313" key="7">
    <source>
        <dbReference type="Proteomes" id="UP000271031"/>
    </source>
</evidence>
<dbReference type="InterPro" id="IPR005119">
    <property type="entry name" value="LysR_subst-bd"/>
</dbReference>
<dbReference type="InterPro" id="IPR036388">
    <property type="entry name" value="WH-like_DNA-bd_sf"/>
</dbReference>
<name>A0A3M8DWS9_9BACL</name>